<evidence type="ECO:0000256" key="3">
    <source>
        <dbReference type="ARBA" id="ARBA00022670"/>
    </source>
</evidence>
<dbReference type="PROSITE" id="PS52035">
    <property type="entry name" value="PEPTIDASE_M14"/>
    <property type="match status" value="1"/>
</dbReference>
<dbReference type="Pfam" id="PF00246">
    <property type="entry name" value="Peptidase_M14"/>
    <property type="match status" value="1"/>
</dbReference>
<comment type="similarity">
    <text evidence="2 7">Belongs to the peptidase M14 family.</text>
</comment>
<sequence>MRSPEHARLVRTYIEELPQLERMLKAMPYFMESTVETTVTVDSLELPVYSISAGNPDKSAPALLIVGGVHGIERIGSHVVMSMLHSFIEKSRWDKGLEKLLEKFRIVVVPILNPGGMYLNLRCNPGGVDLMRNSPIEATDKIAFLVGGQRFSKRFAWYRGEPERGMEPENIALENLIDRELKGRPFSLVLDCHSGFGFHDRIWFPYAYRRRPVRKIDTIMAMKLLWESTYPYHDYIFEPQSNHYLTHGDLWDYFYKKLNKNQAGTFLPFTLEMGSWKWVKKRPRQLFTIKGLFNPEVPHRQDRVMRRHLVLFDFLMNAAVNYQQWMPTPSEVPRLRQMALTHWYDGAVIK</sequence>
<protein>
    <submittedName>
        <fullName evidence="9">Zinc carboxypeptidase-related protein</fullName>
    </submittedName>
</protein>
<dbReference type="PANTHER" id="PTHR11705">
    <property type="entry name" value="PROTEASE FAMILY M14 CARBOXYPEPTIDASE A,B"/>
    <property type="match status" value="1"/>
</dbReference>
<dbReference type="InterPro" id="IPR000834">
    <property type="entry name" value="Peptidase_M14"/>
</dbReference>
<evidence type="ECO:0000256" key="1">
    <source>
        <dbReference type="ARBA" id="ARBA00001947"/>
    </source>
</evidence>
<dbReference type="GO" id="GO:0005615">
    <property type="term" value="C:extracellular space"/>
    <property type="evidence" value="ECO:0007669"/>
    <property type="project" value="TreeGrafter"/>
</dbReference>
<evidence type="ECO:0000256" key="6">
    <source>
        <dbReference type="ARBA" id="ARBA00023049"/>
    </source>
</evidence>
<evidence type="ECO:0000259" key="8">
    <source>
        <dbReference type="PROSITE" id="PS52035"/>
    </source>
</evidence>
<name>A0A1Y0IGA4_9GAMM</name>
<evidence type="ECO:0000256" key="2">
    <source>
        <dbReference type="ARBA" id="ARBA00005988"/>
    </source>
</evidence>
<comment type="caution">
    <text evidence="7">Lacks conserved residue(s) required for the propagation of feature annotation.</text>
</comment>
<gene>
    <name evidence="9" type="ORF">OLMES_4549</name>
</gene>
<evidence type="ECO:0000313" key="10">
    <source>
        <dbReference type="Proteomes" id="UP000196027"/>
    </source>
</evidence>
<evidence type="ECO:0000256" key="4">
    <source>
        <dbReference type="ARBA" id="ARBA00022801"/>
    </source>
</evidence>
<keyword evidence="10" id="KW-1185">Reference proteome</keyword>
<dbReference type="GO" id="GO:0004181">
    <property type="term" value="F:metallocarboxypeptidase activity"/>
    <property type="evidence" value="ECO:0007669"/>
    <property type="project" value="InterPro"/>
</dbReference>
<reference evidence="9 10" key="1">
    <citation type="submission" date="2017-05" db="EMBL/GenBank/DDBJ databases">
        <title>Genomic insights into alkan degradation activity of Oleiphilus messinensis.</title>
        <authorList>
            <person name="Kozyavkin S.A."/>
            <person name="Slesarev A.I."/>
            <person name="Golyshin P.N."/>
            <person name="Korzhenkov A."/>
            <person name="Golyshina O.N."/>
            <person name="Toshchakov S.V."/>
        </authorList>
    </citation>
    <scope>NUCLEOTIDE SEQUENCE [LARGE SCALE GENOMIC DNA]</scope>
    <source>
        <strain evidence="9 10">ME102</strain>
    </source>
</reference>
<evidence type="ECO:0000256" key="5">
    <source>
        <dbReference type="ARBA" id="ARBA00022833"/>
    </source>
</evidence>
<dbReference type="OrthoDB" id="9779324at2"/>
<keyword evidence="4" id="KW-0378">Hydrolase</keyword>
<keyword evidence="6" id="KW-0482">Metalloprotease</keyword>
<dbReference type="SUPFAM" id="SSF53187">
    <property type="entry name" value="Zn-dependent exopeptidases"/>
    <property type="match status" value="1"/>
</dbReference>
<dbReference type="Gene3D" id="3.40.630.10">
    <property type="entry name" value="Zn peptidases"/>
    <property type="match status" value="1"/>
</dbReference>
<organism evidence="9 10">
    <name type="scientific">Oleiphilus messinensis</name>
    <dbReference type="NCBI Taxonomy" id="141451"/>
    <lineage>
        <taxon>Bacteria</taxon>
        <taxon>Pseudomonadati</taxon>
        <taxon>Pseudomonadota</taxon>
        <taxon>Gammaproteobacteria</taxon>
        <taxon>Oceanospirillales</taxon>
        <taxon>Oleiphilaceae</taxon>
        <taxon>Oleiphilus</taxon>
    </lineage>
</organism>
<dbReference type="GO" id="GO:0006508">
    <property type="term" value="P:proteolysis"/>
    <property type="evidence" value="ECO:0007669"/>
    <property type="project" value="UniProtKB-KW"/>
</dbReference>
<evidence type="ECO:0000313" key="9">
    <source>
        <dbReference type="EMBL" id="ARU58545.1"/>
    </source>
</evidence>
<accession>A0A1Y0IGA4</accession>
<dbReference type="PANTHER" id="PTHR11705:SF143">
    <property type="entry name" value="SLL0236 PROTEIN"/>
    <property type="match status" value="1"/>
</dbReference>
<dbReference type="KEGG" id="ome:OLMES_4549"/>
<dbReference type="AlphaFoldDB" id="A0A1Y0IGA4"/>
<keyword evidence="9" id="KW-0121">Carboxypeptidase</keyword>
<evidence type="ECO:0000256" key="7">
    <source>
        <dbReference type="PROSITE-ProRule" id="PRU01379"/>
    </source>
</evidence>
<keyword evidence="3" id="KW-0645">Protease</keyword>
<proteinExistence type="inferred from homology"/>
<dbReference type="Proteomes" id="UP000196027">
    <property type="component" value="Chromosome"/>
</dbReference>
<keyword evidence="5" id="KW-0862">Zinc</keyword>
<dbReference type="GO" id="GO:0008270">
    <property type="term" value="F:zinc ion binding"/>
    <property type="evidence" value="ECO:0007669"/>
    <property type="project" value="InterPro"/>
</dbReference>
<dbReference type="EMBL" id="CP021425">
    <property type="protein sequence ID" value="ARU58545.1"/>
    <property type="molecule type" value="Genomic_DNA"/>
</dbReference>
<comment type="cofactor">
    <cofactor evidence="1">
        <name>Zn(2+)</name>
        <dbReference type="ChEBI" id="CHEBI:29105"/>
    </cofactor>
</comment>
<feature type="domain" description="Peptidase M14" evidence="8">
    <location>
        <begin position="9"/>
        <end position="350"/>
    </location>
</feature>